<dbReference type="AlphaFoldDB" id="A0AB38G815"/>
<dbReference type="GO" id="GO:0008984">
    <property type="term" value="F:protein-glutamate methylesterase activity"/>
    <property type="evidence" value="ECO:0007669"/>
    <property type="project" value="UniProtKB-EC"/>
</dbReference>
<organism evidence="1 2">
    <name type="scientific">Streptococcus lutetiensis</name>
    <dbReference type="NCBI Taxonomy" id="150055"/>
    <lineage>
        <taxon>Bacteria</taxon>
        <taxon>Bacillati</taxon>
        <taxon>Bacillota</taxon>
        <taxon>Bacilli</taxon>
        <taxon>Lactobacillales</taxon>
        <taxon>Streptococcaceae</taxon>
        <taxon>Streptococcus</taxon>
    </lineage>
</organism>
<sequence>MIDIYVLENNVNQQFRIEKMIGDLLETNQWETRHFDLFSEPDCLINLVEEPFPQFFSWILIFMEIIPKELKWLRR</sequence>
<dbReference type="EMBL" id="LS483348">
    <property type="protein sequence ID" value="SQF43065.1"/>
    <property type="molecule type" value="Genomic_DNA"/>
</dbReference>
<evidence type="ECO:0000313" key="1">
    <source>
        <dbReference type="EMBL" id="SQF43065.1"/>
    </source>
</evidence>
<accession>A0AB38G815</accession>
<dbReference type="Proteomes" id="UP000248954">
    <property type="component" value="Chromosome 1"/>
</dbReference>
<dbReference type="EC" id="3.1.1.61" evidence="1"/>
<name>A0AB38G815_9STRE</name>
<gene>
    <name evidence="1" type="primary">fasA1_2</name>
    <name evidence="1" type="ORF">NCTC8738_01893</name>
</gene>
<protein>
    <submittedName>
        <fullName evidence="1">Response regulator</fullName>
        <ecNumber evidence="1">3.1.1.61</ecNumber>
    </submittedName>
</protein>
<reference evidence="1 2" key="1">
    <citation type="submission" date="2018-06" db="EMBL/GenBank/DDBJ databases">
        <authorList>
            <consortium name="Pathogen Informatics"/>
            <person name="Doyle S."/>
        </authorList>
    </citation>
    <scope>NUCLEOTIDE SEQUENCE [LARGE SCALE GENOMIC DNA]</scope>
    <source>
        <strain evidence="1 2">NCTC8738</strain>
    </source>
</reference>
<dbReference type="RefSeq" id="WP_228380495.1">
    <property type="nucleotide sequence ID" value="NZ_CP066277.1"/>
</dbReference>
<proteinExistence type="predicted"/>
<keyword evidence="1" id="KW-0378">Hydrolase</keyword>
<evidence type="ECO:0000313" key="2">
    <source>
        <dbReference type="Proteomes" id="UP000248954"/>
    </source>
</evidence>